<dbReference type="PANTHER" id="PTHR31126">
    <property type="entry name" value="TYROSINE-PROTEIN PHOSPHATASE"/>
    <property type="match status" value="1"/>
</dbReference>
<name>A0A846WQK4_9ACTN</name>
<dbReference type="PROSITE" id="PS50056">
    <property type="entry name" value="TYR_PHOSPHATASE_2"/>
    <property type="match status" value="1"/>
</dbReference>
<gene>
    <name evidence="3" type="ORF">HGA05_17035</name>
</gene>
<evidence type="ECO:0000259" key="2">
    <source>
        <dbReference type="PROSITE" id="PS50056"/>
    </source>
</evidence>
<dbReference type="Gene3D" id="3.90.190.10">
    <property type="entry name" value="Protein tyrosine phosphatase superfamily"/>
    <property type="match status" value="1"/>
</dbReference>
<comment type="similarity">
    <text evidence="1">Belongs to the protein-tyrosine phosphatase family.</text>
</comment>
<dbReference type="RefSeq" id="WP_006368350.1">
    <property type="nucleotide sequence ID" value="NZ_CP116236.1"/>
</dbReference>
<dbReference type="PROSITE" id="PS00383">
    <property type="entry name" value="TYR_PHOSPHATASE_1"/>
    <property type="match status" value="1"/>
</dbReference>
<dbReference type="PANTHER" id="PTHR31126:SF1">
    <property type="entry name" value="TYROSINE SPECIFIC PROTEIN PHOSPHATASES DOMAIN-CONTAINING PROTEIN"/>
    <property type="match status" value="1"/>
</dbReference>
<evidence type="ECO:0000256" key="1">
    <source>
        <dbReference type="ARBA" id="ARBA00009580"/>
    </source>
</evidence>
<dbReference type="InterPro" id="IPR029021">
    <property type="entry name" value="Prot-tyrosine_phosphatase-like"/>
</dbReference>
<proteinExistence type="inferred from homology"/>
<reference evidence="3 4" key="1">
    <citation type="submission" date="2020-04" db="EMBL/GenBank/DDBJ databases">
        <title>MicrobeNet Type strains.</title>
        <authorList>
            <person name="Nicholson A.C."/>
        </authorList>
    </citation>
    <scope>NUCLEOTIDE SEQUENCE [LARGE SCALE GENOMIC DNA]</scope>
    <source>
        <strain evidence="3 4">ATCC BAA-14</strain>
    </source>
</reference>
<organism evidence="3 4">
    <name type="scientific">Gordonia polyisoprenivorans</name>
    <dbReference type="NCBI Taxonomy" id="84595"/>
    <lineage>
        <taxon>Bacteria</taxon>
        <taxon>Bacillati</taxon>
        <taxon>Actinomycetota</taxon>
        <taxon>Actinomycetes</taxon>
        <taxon>Mycobacteriales</taxon>
        <taxon>Gordoniaceae</taxon>
        <taxon>Gordonia</taxon>
    </lineage>
</organism>
<dbReference type="GO" id="GO:0004721">
    <property type="term" value="F:phosphoprotein phosphatase activity"/>
    <property type="evidence" value="ECO:0007669"/>
    <property type="project" value="InterPro"/>
</dbReference>
<accession>A0A846WQK4</accession>
<dbReference type="Pfam" id="PF13350">
    <property type="entry name" value="Y_phosphatase3"/>
    <property type="match status" value="1"/>
</dbReference>
<feature type="domain" description="Tyrosine specific protein phosphatases" evidence="2">
    <location>
        <begin position="122"/>
        <end position="185"/>
    </location>
</feature>
<dbReference type="SUPFAM" id="SSF52799">
    <property type="entry name" value="(Phosphotyrosine protein) phosphatases II"/>
    <property type="match status" value="1"/>
</dbReference>
<evidence type="ECO:0000313" key="4">
    <source>
        <dbReference type="Proteomes" id="UP000563898"/>
    </source>
</evidence>
<comment type="caution">
    <text evidence="3">The sequence shown here is derived from an EMBL/GenBank/DDBJ whole genome shotgun (WGS) entry which is preliminary data.</text>
</comment>
<dbReference type="InterPro" id="IPR000387">
    <property type="entry name" value="Tyr_Pase_dom"/>
</dbReference>
<protein>
    <submittedName>
        <fullName evidence="3">Tyrosine-protein phosphatase</fullName>
    </submittedName>
</protein>
<dbReference type="AlphaFoldDB" id="A0A846WQK4"/>
<dbReference type="EMBL" id="JAAXPC010000009">
    <property type="protein sequence ID" value="NKY03276.1"/>
    <property type="molecule type" value="Genomic_DNA"/>
</dbReference>
<dbReference type="InterPro" id="IPR016130">
    <property type="entry name" value="Tyr_Pase_AS"/>
</dbReference>
<dbReference type="Proteomes" id="UP000563898">
    <property type="component" value="Unassembled WGS sequence"/>
</dbReference>
<evidence type="ECO:0000313" key="3">
    <source>
        <dbReference type="EMBL" id="NKY03276.1"/>
    </source>
</evidence>
<dbReference type="InterPro" id="IPR026893">
    <property type="entry name" value="Tyr/Ser_Pase_IphP-type"/>
</dbReference>
<sequence length="246" mass="26271">MTVSSPGRIELPGSFNVRDVGGLPTADGRTVDGGLLFRSAHLGRIDDAGRAALDRLGVDTVIDLRSARECEAEGADALPDHIEGLVLPFHQNPVIPTSSRTFSADAAREHLIAVYRTYPALEGARQAVRTIIESVALGRTVLVHCSAGKDRTGWAVAAALRAAGVVEDAIEADYLRSNDAVEDLRAMLARRYPDADIPADYLGVHTEYLRAADEAMIDAHGDPAGYLAACGVDADTLARYRERVVV</sequence>